<dbReference type="RefSeq" id="WP_318597849.1">
    <property type="nucleotide sequence ID" value="NZ_JAWSTH010000034.1"/>
</dbReference>
<proteinExistence type="predicted"/>
<dbReference type="EMBL" id="JAWSTH010000034">
    <property type="protein sequence ID" value="MDW5595513.1"/>
    <property type="molecule type" value="Genomic_DNA"/>
</dbReference>
<evidence type="ECO:0000313" key="3">
    <source>
        <dbReference type="Proteomes" id="UP001284601"/>
    </source>
</evidence>
<protein>
    <submittedName>
        <fullName evidence="2">Uncharacterized protein</fullName>
    </submittedName>
</protein>
<name>A0ABU4HQC8_9ACTN</name>
<sequence>MQTTSPIRRYVIVRHRDHGTTASRWSMERVAPTQRDAAAATMATPQPLPQAARAA</sequence>
<reference evidence="3" key="1">
    <citation type="submission" date="2023-07" db="EMBL/GenBank/DDBJ databases">
        <title>Conexibacter stalactiti sp. nov., isolated from stalactites in a lava cave and emended description of the genus Conexibacter.</title>
        <authorList>
            <person name="Lee S.D."/>
        </authorList>
    </citation>
    <scope>NUCLEOTIDE SEQUENCE [LARGE SCALE GENOMIC DNA]</scope>
    <source>
        <strain evidence="3">KCTC 39840</strain>
    </source>
</reference>
<evidence type="ECO:0000256" key="1">
    <source>
        <dbReference type="SAM" id="MobiDB-lite"/>
    </source>
</evidence>
<feature type="region of interest" description="Disordered" evidence="1">
    <location>
        <begin position="33"/>
        <end position="55"/>
    </location>
</feature>
<keyword evidence="3" id="KW-1185">Reference proteome</keyword>
<evidence type="ECO:0000313" key="2">
    <source>
        <dbReference type="EMBL" id="MDW5595513.1"/>
    </source>
</evidence>
<accession>A0ABU4HQC8</accession>
<gene>
    <name evidence="2" type="ORF">R7226_14280</name>
</gene>
<comment type="caution">
    <text evidence="2">The sequence shown here is derived from an EMBL/GenBank/DDBJ whole genome shotgun (WGS) entry which is preliminary data.</text>
</comment>
<dbReference type="Proteomes" id="UP001284601">
    <property type="component" value="Unassembled WGS sequence"/>
</dbReference>
<organism evidence="2 3">
    <name type="scientific">Conexibacter stalactiti</name>
    <dbReference type="NCBI Taxonomy" id="1940611"/>
    <lineage>
        <taxon>Bacteria</taxon>
        <taxon>Bacillati</taxon>
        <taxon>Actinomycetota</taxon>
        <taxon>Thermoleophilia</taxon>
        <taxon>Solirubrobacterales</taxon>
        <taxon>Conexibacteraceae</taxon>
        <taxon>Conexibacter</taxon>
    </lineage>
</organism>